<name>W4LSN3_ENTF1</name>
<dbReference type="SMART" id="SM00943">
    <property type="entry name" value="Prim-Pol"/>
    <property type="match status" value="1"/>
</dbReference>
<dbReference type="HOGENOM" id="CLU_575809_0_0_7"/>
<organism evidence="2 3">
    <name type="scientific">Entotheonella factor</name>
    <dbReference type="NCBI Taxonomy" id="1429438"/>
    <lineage>
        <taxon>Bacteria</taxon>
        <taxon>Pseudomonadati</taxon>
        <taxon>Nitrospinota/Tectimicrobiota group</taxon>
        <taxon>Candidatus Tectimicrobiota</taxon>
        <taxon>Candidatus Entotheonellia</taxon>
        <taxon>Candidatus Entotheonellales</taxon>
        <taxon>Candidatus Entotheonellaceae</taxon>
        <taxon>Candidatus Entotheonella</taxon>
    </lineage>
</organism>
<sequence length="527" mass="59265">MPKSDKSHHLSERFQNQILEHRSEVLEFLQPNAAICDFQAQAQSLALHGLYVHPLKPRDKAPMLKGWLGKATTDVSRIEQWGEDYPDANIGIVPGAASGVMIMDCDLRHGANASLEQLKRQYGELPLTWSVVTPNGWHFYFKHPGGQLRSYNSLAPGIEIKSEGSNVVGPGSLHPSGLSYRWQSACSPDEVALAEAPSWLLEVLHRKGKWTKTGEVRSEPFQVNILGPPLVLGQGLGQAGSLKGAEILSYFSKESIVKKILPLLGLGEIEIGEKFRCVLHPEARASASILRPEREDDPYMYMDFHEREPGRQAFPLPLVYYYVKQGKRDEPIKRLPKPTFFVWALRLLRDAGVIDWVKVSAPRLPENAKASVRKVYEGFGELLSLKFLVERAPSPYTWSFIESWVGVSKKVAGRAMRWLLGAGFIRFVKHFGSDEANNRVQLFTMGTRRLVERLSGRPMLEQGGQTEIIESVQTAVAEVESEQRAEDDAKREQRWCGRCGVLVEWVRFEEEVTCLSCWRPMPEPGPG</sequence>
<dbReference type="EMBL" id="AZHW01000283">
    <property type="protein sequence ID" value="ETX00978.1"/>
    <property type="molecule type" value="Genomic_DNA"/>
</dbReference>
<comment type="caution">
    <text evidence="2">The sequence shown here is derived from an EMBL/GenBank/DDBJ whole genome shotgun (WGS) entry which is preliminary data.</text>
</comment>
<reference evidence="2 3" key="1">
    <citation type="journal article" date="2014" name="Nature">
        <title>An environmental bacterial taxon with a large and distinct metabolic repertoire.</title>
        <authorList>
            <person name="Wilson M.C."/>
            <person name="Mori T."/>
            <person name="Ruckert C."/>
            <person name="Uria A.R."/>
            <person name="Helf M.J."/>
            <person name="Takada K."/>
            <person name="Gernert C."/>
            <person name="Steffens U.A."/>
            <person name="Heycke N."/>
            <person name="Schmitt S."/>
            <person name="Rinke C."/>
            <person name="Helfrich E.J."/>
            <person name="Brachmann A.O."/>
            <person name="Gurgui C."/>
            <person name="Wakimoto T."/>
            <person name="Kracht M."/>
            <person name="Crusemann M."/>
            <person name="Hentschel U."/>
            <person name="Abe I."/>
            <person name="Matsunaga S."/>
            <person name="Kalinowski J."/>
            <person name="Takeyama H."/>
            <person name="Piel J."/>
        </authorList>
    </citation>
    <scope>NUCLEOTIDE SEQUENCE [LARGE SCALE GENOMIC DNA]</scope>
    <source>
        <strain evidence="3">TSY1</strain>
    </source>
</reference>
<protein>
    <recommendedName>
        <fullName evidence="1">DNA primase/polymerase bifunctional N-terminal domain-containing protein</fullName>
    </recommendedName>
</protein>
<gene>
    <name evidence="2" type="ORF">ETSY1_09275</name>
</gene>
<evidence type="ECO:0000313" key="3">
    <source>
        <dbReference type="Proteomes" id="UP000019141"/>
    </source>
</evidence>
<proteinExistence type="predicted"/>
<accession>W4LSN3</accession>
<dbReference type="SUPFAM" id="SSF56747">
    <property type="entry name" value="Prim-pol domain"/>
    <property type="match status" value="1"/>
</dbReference>
<evidence type="ECO:0000259" key="1">
    <source>
        <dbReference type="SMART" id="SM00943"/>
    </source>
</evidence>
<evidence type="ECO:0000313" key="2">
    <source>
        <dbReference type="EMBL" id="ETX00978.1"/>
    </source>
</evidence>
<dbReference type="CDD" id="cd04859">
    <property type="entry name" value="Prim_Pol"/>
    <property type="match status" value="1"/>
</dbReference>
<keyword evidence="3" id="KW-1185">Reference proteome</keyword>
<dbReference type="InterPro" id="IPR015330">
    <property type="entry name" value="DNA_primase/pol_bifunc_N"/>
</dbReference>
<dbReference type="AlphaFoldDB" id="W4LSN3"/>
<feature type="domain" description="DNA primase/polymerase bifunctional N-terminal" evidence="1">
    <location>
        <begin position="42"/>
        <end position="200"/>
    </location>
</feature>
<dbReference type="Proteomes" id="UP000019141">
    <property type="component" value="Unassembled WGS sequence"/>
</dbReference>
<dbReference type="Pfam" id="PF09250">
    <property type="entry name" value="Prim-Pol"/>
    <property type="match status" value="1"/>
</dbReference>